<evidence type="ECO:0000313" key="2">
    <source>
        <dbReference type="EMBL" id="MBC9208833.1"/>
    </source>
</evidence>
<gene>
    <name evidence="2" type="ORF">IBL26_18430</name>
</gene>
<name>A0ABR7RR00_9PROT</name>
<accession>A0ABR7RR00</accession>
<dbReference type="Proteomes" id="UP000626026">
    <property type="component" value="Unassembled WGS sequence"/>
</dbReference>
<protein>
    <recommendedName>
        <fullName evidence="4">OmpA-like domain-containing protein</fullName>
    </recommendedName>
</protein>
<reference evidence="2 3" key="1">
    <citation type="journal article" date="2013" name="Int. J. Syst. Evol. Microbiol.">
        <title>Roseomonas aerophila sp. nov., isolated from air.</title>
        <authorList>
            <person name="Kim S.J."/>
            <person name="Weon H.Y."/>
            <person name="Ahn J.H."/>
            <person name="Hong S.B."/>
            <person name="Seok S.J."/>
            <person name="Whang K.S."/>
            <person name="Kwon S.W."/>
        </authorList>
    </citation>
    <scope>NUCLEOTIDE SEQUENCE [LARGE SCALE GENOMIC DNA]</scope>
    <source>
        <strain evidence="2 3">NBRC 108923</strain>
    </source>
</reference>
<evidence type="ECO:0000256" key="1">
    <source>
        <dbReference type="SAM" id="MobiDB-lite"/>
    </source>
</evidence>
<comment type="caution">
    <text evidence="2">The sequence shown here is derived from an EMBL/GenBank/DDBJ whole genome shotgun (WGS) entry which is preliminary data.</text>
</comment>
<proteinExistence type="predicted"/>
<evidence type="ECO:0000313" key="3">
    <source>
        <dbReference type="Proteomes" id="UP000626026"/>
    </source>
</evidence>
<dbReference type="EMBL" id="JACTVA010000039">
    <property type="protein sequence ID" value="MBC9208833.1"/>
    <property type="molecule type" value="Genomic_DNA"/>
</dbReference>
<feature type="region of interest" description="Disordered" evidence="1">
    <location>
        <begin position="103"/>
        <end position="122"/>
    </location>
</feature>
<organism evidence="2 3">
    <name type="scientific">Teichococcus aerophilus</name>
    <dbReference type="NCBI Taxonomy" id="1224513"/>
    <lineage>
        <taxon>Bacteria</taxon>
        <taxon>Pseudomonadati</taxon>
        <taxon>Pseudomonadota</taxon>
        <taxon>Alphaproteobacteria</taxon>
        <taxon>Acetobacterales</taxon>
        <taxon>Roseomonadaceae</taxon>
        <taxon>Roseomonas</taxon>
    </lineage>
</organism>
<keyword evidence="3" id="KW-1185">Reference proteome</keyword>
<sequence length="122" mass="12604">MQNLPAGGWRIGGESATGKVDTATTNTLAEIGRYLANRTAGRVTIVAQVSAPTDDLSIGRRASLANAQTVRRLLEAGGLPGTRIDLRPLGRTANGVDMIEVLPPGIPSPSLGPQAEQAAPRP</sequence>
<evidence type="ECO:0008006" key="4">
    <source>
        <dbReference type="Google" id="ProtNLM"/>
    </source>
</evidence>